<keyword evidence="2 12" id="KW-0813">Transport</keyword>
<keyword evidence="18" id="KW-1185">Reference proteome</keyword>
<dbReference type="OrthoDB" id="9782587at2"/>
<evidence type="ECO:0000259" key="15">
    <source>
        <dbReference type="Pfam" id="PF00593"/>
    </source>
</evidence>
<evidence type="ECO:0000256" key="9">
    <source>
        <dbReference type="ARBA" id="ARBA00023077"/>
    </source>
</evidence>
<keyword evidence="10 12" id="KW-0472">Membrane</keyword>
<keyword evidence="8" id="KW-0406">Ion transport</keyword>
<gene>
    <name evidence="17" type="ordered locus">Fleli_1775</name>
</gene>
<dbReference type="CDD" id="cd01347">
    <property type="entry name" value="ligand_gated_channel"/>
    <property type="match status" value="1"/>
</dbReference>
<keyword evidence="17" id="KW-0675">Receptor</keyword>
<dbReference type="SUPFAM" id="SSF56935">
    <property type="entry name" value="Porins"/>
    <property type="match status" value="1"/>
</dbReference>
<dbReference type="Gene3D" id="2.170.130.10">
    <property type="entry name" value="TonB-dependent receptor, plug domain"/>
    <property type="match status" value="1"/>
</dbReference>
<evidence type="ECO:0000256" key="4">
    <source>
        <dbReference type="ARBA" id="ARBA00022496"/>
    </source>
</evidence>
<keyword evidence="9 13" id="KW-0798">TonB box</keyword>
<evidence type="ECO:0000256" key="11">
    <source>
        <dbReference type="ARBA" id="ARBA00023237"/>
    </source>
</evidence>
<dbReference type="GO" id="GO:0009279">
    <property type="term" value="C:cell outer membrane"/>
    <property type="evidence" value="ECO:0007669"/>
    <property type="project" value="UniProtKB-SubCell"/>
</dbReference>
<dbReference type="RefSeq" id="WP_014797627.1">
    <property type="nucleotide sequence ID" value="NC_018018.1"/>
</dbReference>
<keyword evidence="6 14" id="KW-0732">Signal</keyword>
<dbReference type="EMBL" id="CP003345">
    <property type="protein sequence ID" value="AFM04174.1"/>
    <property type="molecule type" value="Genomic_DNA"/>
</dbReference>
<feature type="domain" description="TonB-dependent receptor-like beta-barrel" evidence="15">
    <location>
        <begin position="462"/>
        <end position="742"/>
    </location>
</feature>
<reference evidence="18" key="1">
    <citation type="submission" date="2012-06" db="EMBL/GenBank/DDBJ databases">
        <title>The complete genome of Flexibacter litoralis DSM 6794.</title>
        <authorList>
            <person name="Lucas S."/>
            <person name="Copeland A."/>
            <person name="Lapidus A."/>
            <person name="Glavina del Rio T."/>
            <person name="Dalin E."/>
            <person name="Tice H."/>
            <person name="Bruce D."/>
            <person name="Goodwin L."/>
            <person name="Pitluck S."/>
            <person name="Peters L."/>
            <person name="Ovchinnikova G."/>
            <person name="Lu M."/>
            <person name="Kyrpides N."/>
            <person name="Mavromatis K."/>
            <person name="Ivanova N."/>
            <person name="Brettin T."/>
            <person name="Detter J.C."/>
            <person name="Han C."/>
            <person name="Larimer F."/>
            <person name="Land M."/>
            <person name="Hauser L."/>
            <person name="Markowitz V."/>
            <person name="Cheng J.-F."/>
            <person name="Hugenholtz P."/>
            <person name="Woyke T."/>
            <person name="Wu D."/>
            <person name="Spring S."/>
            <person name="Lang E."/>
            <person name="Kopitz M."/>
            <person name="Brambilla E."/>
            <person name="Klenk H.-P."/>
            <person name="Eisen J.A."/>
        </authorList>
    </citation>
    <scope>NUCLEOTIDE SEQUENCE [LARGE SCALE GENOMIC DNA]</scope>
    <source>
        <strain evidence="18">ATCC 23117 / DSM 6794 / NBRC 15988 / NCIMB 1366 / Sio-4</strain>
    </source>
</reference>
<dbReference type="PANTHER" id="PTHR32552:SF68">
    <property type="entry name" value="FERRICHROME OUTER MEMBRANE TRANSPORTER_PHAGE RECEPTOR"/>
    <property type="match status" value="1"/>
</dbReference>
<dbReference type="Pfam" id="PF07715">
    <property type="entry name" value="Plug"/>
    <property type="match status" value="1"/>
</dbReference>
<evidence type="ECO:0000313" key="18">
    <source>
        <dbReference type="Proteomes" id="UP000006054"/>
    </source>
</evidence>
<feature type="signal peptide" evidence="14">
    <location>
        <begin position="1"/>
        <end position="18"/>
    </location>
</feature>
<evidence type="ECO:0000256" key="1">
    <source>
        <dbReference type="ARBA" id="ARBA00004571"/>
    </source>
</evidence>
<dbReference type="Gene3D" id="2.60.40.1120">
    <property type="entry name" value="Carboxypeptidase-like, regulatory domain"/>
    <property type="match status" value="1"/>
</dbReference>
<comment type="subcellular location">
    <subcellularLocation>
        <location evidence="1 12">Cell outer membrane</location>
        <topology evidence="1 12">Multi-pass membrane protein</topology>
    </subcellularLocation>
</comment>
<dbReference type="GO" id="GO:0015344">
    <property type="term" value="F:siderophore uptake transmembrane transporter activity"/>
    <property type="evidence" value="ECO:0007669"/>
    <property type="project" value="TreeGrafter"/>
</dbReference>
<protein>
    <submittedName>
        <fullName evidence="17">Outer membrane receptor protein</fullName>
    </submittedName>
</protein>
<evidence type="ECO:0000256" key="3">
    <source>
        <dbReference type="ARBA" id="ARBA00022452"/>
    </source>
</evidence>
<evidence type="ECO:0000256" key="7">
    <source>
        <dbReference type="ARBA" id="ARBA00023004"/>
    </source>
</evidence>
<dbReference type="Gene3D" id="2.40.170.20">
    <property type="entry name" value="TonB-dependent receptor, beta-barrel domain"/>
    <property type="match status" value="1"/>
</dbReference>
<dbReference type="KEGG" id="fli:Fleli_1775"/>
<evidence type="ECO:0000256" key="12">
    <source>
        <dbReference type="PROSITE-ProRule" id="PRU01360"/>
    </source>
</evidence>
<keyword evidence="5 12" id="KW-0812">Transmembrane</keyword>
<evidence type="ECO:0000256" key="10">
    <source>
        <dbReference type="ARBA" id="ARBA00023136"/>
    </source>
</evidence>
<feature type="domain" description="TonB-dependent receptor plug" evidence="16">
    <location>
        <begin position="117"/>
        <end position="222"/>
    </location>
</feature>
<dbReference type="HOGENOM" id="CLU_008287_18_3_10"/>
<evidence type="ECO:0000256" key="14">
    <source>
        <dbReference type="SAM" id="SignalP"/>
    </source>
</evidence>
<dbReference type="Pfam" id="PF00593">
    <property type="entry name" value="TonB_dep_Rec_b-barrel"/>
    <property type="match status" value="1"/>
</dbReference>
<dbReference type="STRING" id="880071.Fleli_1775"/>
<evidence type="ECO:0000256" key="6">
    <source>
        <dbReference type="ARBA" id="ARBA00022729"/>
    </source>
</evidence>
<dbReference type="eggNOG" id="COG4773">
    <property type="taxonomic scope" value="Bacteria"/>
</dbReference>
<dbReference type="InterPro" id="IPR037066">
    <property type="entry name" value="Plug_dom_sf"/>
</dbReference>
<dbReference type="InterPro" id="IPR008969">
    <property type="entry name" value="CarboxyPept-like_regulatory"/>
</dbReference>
<dbReference type="Pfam" id="PF13715">
    <property type="entry name" value="CarbopepD_reg_2"/>
    <property type="match status" value="1"/>
</dbReference>
<keyword evidence="3 12" id="KW-1134">Transmembrane beta strand</keyword>
<feature type="chain" id="PRO_5003685364" evidence="14">
    <location>
        <begin position="19"/>
        <end position="783"/>
    </location>
</feature>
<evidence type="ECO:0000313" key="17">
    <source>
        <dbReference type="EMBL" id="AFM04174.1"/>
    </source>
</evidence>
<comment type="similarity">
    <text evidence="12 13">Belongs to the TonB-dependent receptor family.</text>
</comment>
<organism evidence="17 18">
    <name type="scientific">Bernardetia litoralis (strain ATCC 23117 / DSM 6794 / NBRC 15988 / NCIMB 1366 / Fx l1 / Sio-4)</name>
    <name type="common">Flexibacter litoralis</name>
    <dbReference type="NCBI Taxonomy" id="880071"/>
    <lineage>
        <taxon>Bacteria</taxon>
        <taxon>Pseudomonadati</taxon>
        <taxon>Bacteroidota</taxon>
        <taxon>Cytophagia</taxon>
        <taxon>Cytophagales</taxon>
        <taxon>Bernardetiaceae</taxon>
        <taxon>Bernardetia</taxon>
    </lineage>
</organism>
<dbReference type="PANTHER" id="PTHR32552">
    <property type="entry name" value="FERRICHROME IRON RECEPTOR-RELATED"/>
    <property type="match status" value="1"/>
</dbReference>
<dbReference type="InterPro" id="IPR036942">
    <property type="entry name" value="Beta-barrel_TonB_sf"/>
</dbReference>
<dbReference type="InterPro" id="IPR000531">
    <property type="entry name" value="Beta-barrel_TonB"/>
</dbReference>
<accession>I4AJN9</accession>
<keyword evidence="4" id="KW-0410">Iron transport</keyword>
<evidence type="ECO:0000259" key="16">
    <source>
        <dbReference type="Pfam" id="PF07715"/>
    </source>
</evidence>
<dbReference type="AlphaFoldDB" id="I4AJN9"/>
<dbReference type="SUPFAM" id="SSF49464">
    <property type="entry name" value="Carboxypeptidase regulatory domain-like"/>
    <property type="match status" value="1"/>
</dbReference>
<proteinExistence type="inferred from homology"/>
<sequence length="783" mass="88496" precursor="true">MKKILLTLFLLIGFSANAQFVIQGQVFDSQTQESIVGATIQLVETTKGTVTNADGTFKYETNIDSDSIDIKISSIGYESKTMTITNGQYLSISIQPSFGELQSIVVTANRDAALRTESPVAISKLSSRLIDETKPTSVYEIVNKTPGVLMVNLNNEQHSMSIRQPMNYSGYSLYLEDGLPIRPLGVFNHNALLEINQFAISSIEVVKGPVSSIYGAEAVGGAINFITQRPTAVPTARIGVQFDQFGYRRLQFGAGAKIGKLGVYIGGLTSTQKDSWLDNSDYDKTSVNVRLDYHFTPKTRLIATTVYGNYDSQTSKSADSIAFYNREYSSTSAFTYRKSEVTRSRLTLEHDWSVNSKTSVTVFNRFNSMGQLPSYRITWNAIDPTVATGEKNENSFQSYGVLAQHSYNFDFLDSKLIIGGMYDYSPNDYWAYQLDLNVNLRADGTSVEEYTIKEERPDIKVSEYDAIIQSSAAYVQYDFEPIKKLRFSLGMRYDRMSFEYDNFLDQTDGNKSYSQFTPKVGLTYDLGNDKGLYANYAQGFSPPSLTTIFRPRPKENVDDPTEFYYDLDPAVFKNYEVGGWAAFWENKLYIDVALYQLMGQNELISMRLPNGSYEYRSAGETLHRGIEVGLTLRPVKQILIRTGGTYALHRFEEFQISALESDDVQNLSGFEMPSAPNWIWNSEINYYPKWAKGLRTALEWQYVSGWYENQVNTLKYEGYNLLNFRIGYQWKGIEVFTNVMNLTDELYATTVSRGNTSTSIATFTPSAPRTFMMGIQYNFVGKK</sequence>
<dbReference type="Proteomes" id="UP000006054">
    <property type="component" value="Chromosome"/>
</dbReference>
<dbReference type="PATRIC" id="fig|880071.3.peg.1750"/>
<keyword evidence="11 12" id="KW-0998">Cell outer membrane</keyword>
<name>I4AJN9_BERLS</name>
<evidence type="ECO:0000256" key="5">
    <source>
        <dbReference type="ARBA" id="ARBA00022692"/>
    </source>
</evidence>
<evidence type="ECO:0000256" key="2">
    <source>
        <dbReference type="ARBA" id="ARBA00022448"/>
    </source>
</evidence>
<dbReference type="InterPro" id="IPR012910">
    <property type="entry name" value="Plug_dom"/>
</dbReference>
<dbReference type="PROSITE" id="PS52016">
    <property type="entry name" value="TONB_DEPENDENT_REC_3"/>
    <property type="match status" value="1"/>
</dbReference>
<dbReference type="InterPro" id="IPR039426">
    <property type="entry name" value="TonB-dep_rcpt-like"/>
</dbReference>
<evidence type="ECO:0000256" key="13">
    <source>
        <dbReference type="RuleBase" id="RU003357"/>
    </source>
</evidence>
<keyword evidence="7" id="KW-0408">Iron</keyword>
<evidence type="ECO:0000256" key="8">
    <source>
        <dbReference type="ARBA" id="ARBA00023065"/>
    </source>
</evidence>